<evidence type="ECO:0000313" key="3">
    <source>
        <dbReference type="EMBL" id="KIJ06229.1"/>
    </source>
</evidence>
<sequence>MSTSSPTPNTSNTPSVTASALLNLNYGTVSILVIWAYEYAITFDDEITFLRDSKWNIVKILYLVCRYLMFPFVITNTFHVLQRGLSLEECKSYSGFDLFTGVTIIFCAEMMFLMRTYALWHRSRAALIIIIVNFTAFLIPMIVILALFNSAVTIMPVSWITSCNDVARTCVLMWAYVLLLIGEAGTRKELSLKTN</sequence>
<dbReference type="EMBL" id="KN820436">
    <property type="protein sequence ID" value="KIJ06229.1"/>
    <property type="molecule type" value="Genomic_DNA"/>
</dbReference>
<reference evidence="4" key="2">
    <citation type="submission" date="2015-01" db="EMBL/GenBank/DDBJ databases">
        <title>Evolutionary Origins and Diversification of the Mycorrhizal Mutualists.</title>
        <authorList>
            <consortium name="DOE Joint Genome Institute"/>
            <consortium name="Mycorrhizal Genomics Consortium"/>
            <person name="Kohler A."/>
            <person name="Kuo A."/>
            <person name="Nagy L.G."/>
            <person name="Floudas D."/>
            <person name="Copeland A."/>
            <person name="Barry K.W."/>
            <person name="Cichocki N."/>
            <person name="Veneault-Fourrey C."/>
            <person name="LaButti K."/>
            <person name="Lindquist E.A."/>
            <person name="Lipzen A."/>
            <person name="Lundell T."/>
            <person name="Morin E."/>
            <person name="Murat C."/>
            <person name="Riley R."/>
            <person name="Ohm R."/>
            <person name="Sun H."/>
            <person name="Tunlid A."/>
            <person name="Henrissat B."/>
            <person name="Grigoriev I.V."/>
            <person name="Hibbett D.S."/>
            <person name="Martin F."/>
        </authorList>
    </citation>
    <scope>NUCLEOTIDE SEQUENCE [LARGE SCALE GENOMIC DNA]</scope>
    <source>
        <strain evidence="4">ATCC 200175</strain>
    </source>
</reference>
<evidence type="ECO:0000313" key="4">
    <source>
        <dbReference type="Proteomes" id="UP000053647"/>
    </source>
</evidence>
<keyword evidence="4" id="KW-1185">Reference proteome</keyword>
<feature type="domain" description="DUF6533" evidence="2">
    <location>
        <begin position="26"/>
        <end position="70"/>
    </location>
</feature>
<dbReference type="OrthoDB" id="3350812at2759"/>
<name>A0A0C9SMI4_PAXIN</name>
<keyword evidence="1" id="KW-1133">Transmembrane helix</keyword>
<gene>
    <name evidence="3" type="ORF">PAXINDRAFT_20566</name>
</gene>
<keyword evidence="1" id="KW-0812">Transmembrane</keyword>
<feature type="transmembrane region" description="Helical" evidence="1">
    <location>
        <begin position="20"/>
        <end position="40"/>
    </location>
</feature>
<accession>A0A0C9SMI4</accession>
<organism evidence="3 4">
    <name type="scientific">Paxillus involutus ATCC 200175</name>
    <dbReference type="NCBI Taxonomy" id="664439"/>
    <lineage>
        <taxon>Eukaryota</taxon>
        <taxon>Fungi</taxon>
        <taxon>Dikarya</taxon>
        <taxon>Basidiomycota</taxon>
        <taxon>Agaricomycotina</taxon>
        <taxon>Agaricomycetes</taxon>
        <taxon>Agaricomycetidae</taxon>
        <taxon>Boletales</taxon>
        <taxon>Paxilineae</taxon>
        <taxon>Paxillaceae</taxon>
        <taxon>Paxillus</taxon>
    </lineage>
</organism>
<dbReference type="Pfam" id="PF20151">
    <property type="entry name" value="DUF6533"/>
    <property type="match status" value="1"/>
</dbReference>
<dbReference type="Proteomes" id="UP000053647">
    <property type="component" value="Unassembled WGS sequence"/>
</dbReference>
<evidence type="ECO:0000259" key="2">
    <source>
        <dbReference type="Pfam" id="PF20151"/>
    </source>
</evidence>
<feature type="transmembrane region" description="Helical" evidence="1">
    <location>
        <begin position="125"/>
        <end position="146"/>
    </location>
</feature>
<evidence type="ECO:0000256" key="1">
    <source>
        <dbReference type="SAM" id="Phobius"/>
    </source>
</evidence>
<dbReference type="AlphaFoldDB" id="A0A0C9SMI4"/>
<proteinExistence type="predicted"/>
<dbReference type="HOGENOM" id="CLU_089392_0_0_1"/>
<feature type="transmembrane region" description="Helical" evidence="1">
    <location>
        <begin position="93"/>
        <end position="113"/>
    </location>
</feature>
<dbReference type="InterPro" id="IPR045340">
    <property type="entry name" value="DUF6533"/>
</dbReference>
<keyword evidence="1" id="KW-0472">Membrane</keyword>
<feature type="transmembrane region" description="Helical" evidence="1">
    <location>
        <begin position="60"/>
        <end position="81"/>
    </location>
</feature>
<protein>
    <recommendedName>
        <fullName evidence="2">DUF6533 domain-containing protein</fullName>
    </recommendedName>
</protein>
<reference evidence="3 4" key="1">
    <citation type="submission" date="2014-06" db="EMBL/GenBank/DDBJ databases">
        <authorList>
            <consortium name="DOE Joint Genome Institute"/>
            <person name="Kuo A."/>
            <person name="Kohler A."/>
            <person name="Nagy L.G."/>
            <person name="Floudas D."/>
            <person name="Copeland A."/>
            <person name="Barry K.W."/>
            <person name="Cichocki N."/>
            <person name="Veneault-Fourrey C."/>
            <person name="LaButti K."/>
            <person name="Lindquist E.A."/>
            <person name="Lipzen A."/>
            <person name="Lundell T."/>
            <person name="Morin E."/>
            <person name="Murat C."/>
            <person name="Sun H."/>
            <person name="Tunlid A."/>
            <person name="Henrissat B."/>
            <person name="Grigoriev I.V."/>
            <person name="Hibbett D.S."/>
            <person name="Martin F."/>
            <person name="Nordberg H.P."/>
            <person name="Cantor M.N."/>
            <person name="Hua S.X."/>
        </authorList>
    </citation>
    <scope>NUCLEOTIDE SEQUENCE [LARGE SCALE GENOMIC DNA]</scope>
    <source>
        <strain evidence="3 4">ATCC 200175</strain>
    </source>
</reference>
<feature type="transmembrane region" description="Helical" evidence="1">
    <location>
        <begin position="166"/>
        <end position="185"/>
    </location>
</feature>